<dbReference type="PANTHER" id="PTHR11590:SF50">
    <property type="entry name" value="PROTEIN-GLUTAMINE GAMMA-GLUTAMYLTRANSFERASE 6"/>
    <property type="match status" value="1"/>
</dbReference>
<dbReference type="Gene3D" id="2.60.40.10">
    <property type="entry name" value="Immunoglobulins"/>
    <property type="match status" value="3"/>
</dbReference>
<dbReference type="Pfam" id="PF00927">
    <property type="entry name" value="Transglut_C"/>
    <property type="match status" value="1"/>
</dbReference>
<dbReference type="PROSITE" id="PS00547">
    <property type="entry name" value="TRANSGLUTAMINASES"/>
    <property type="match status" value="1"/>
</dbReference>
<reference evidence="10" key="1">
    <citation type="submission" date="2019-06" db="EMBL/GenBank/DDBJ databases">
        <title>G10K-VGP Goodes thornscrub tortoise genome, primary haplotype.</title>
        <authorList>
            <person name="Murphy B."/>
            <person name="Edwards T."/>
            <person name="Rhie A."/>
            <person name="Koren S."/>
            <person name="Phillippy A."/>
            <person name="Fedrigo O."/>
            <person name="Haase B."/>
            <person name="Mountcastle J."/>
            <person name="Lewin H."/>
            <person name="Damas J."/>
            <person name="Howe K."/>
            <person name="Formenti G."/>
            <person name="Myers G."/>
            <person name="Durbin R."/>
            <person name="Jarvis E.D."/>
        </authorList>
    </citation>
    <scope>NUCLEOTIDE SEQUENCE [LARGE SCALE GENOMIC DNA]</scope>
</reference>
<keyword evidence="5" id="KW-0012">Acyltransferase</keyword>
<keyword evidence="4 8" id="KW-0106">Calcium</keyword>
<dbReference type="Ensembl" id="ENSGEVT00005028311.1">
    <property type="protein sequence ID" value="ENSGEVP00005026903.1"/>
    <property type="gene ID" value="ENSGEVG00005018989.1"/>
</dbReference>
<sequence length="610" mass="69197">STLISAALSDIPPAHPCKVAHHTDRHTYADLIVRRGQVFMMTLWFNRTLQTGDNLAFVTEIGDDVHIANEDARQEYVLDENGIIFIGNANYIEARGWYYGQFQDDILNICLTMLDLSLYRRQDPVTDMFRRGDPKYVGRVISSMINGNDNDNGVLEGSWNDNFAEHENPSRWNGSVVILRKWRQENYKPVQYGQCWVFAGVMCTVMRCLGIPTRLISNFNSAHDADGNLSIDKYYDSAGKSLNIGRDSSWDYHVWNEAWFSRRDLGTPYSGWQVLDSTPQEQSKGIFQCGPASVRAIKEGDVDLDYDTLFVFTEVNADCNQWIVYKDGTRKKVYCDTERIGKAISTKAVGSNSRVDVTNNYKYPEGSHKEREVYKKACAKARGSNLTERLSEVPNEGSSETVRKPEVSGVFKLVEPPVFGKDINLILILTNLSSEYKPVKVNLSASTILLILSKYVCISEKQIQLKISYAQYEKSLTDDKKILVTALCEVMHTLEGKMLVVKTITLETPTIFIKVLTPVVKTQPFALQVVIANHLYEPVAECVLTVEGSRLLEEQLKQIFYMKPQERTSITFQIIPFKSGQRQLQVNFKSNKFRDLKGYKTLMVAPSSGF</sequence>
<evidence type="ECO:0000256" key="7">
    <source>
        <dbReference type="PIRSR" id="PIRSR000459-1"/>
    </source>
</evidence>
<name>A0A8C4YL42_9SAUR</name>
<evidence type="ECO:0000256" key="6">
    <source>
        <dbReference type="ARBA" id="ARBA00024222"/>
    </source>
</evidence>
<accession>A0A8C4YL42</accession>
<gene>
    <name evidence="10" type="primary">TGM6</name>
</gene>
<proteinExistence type="inferred from homology"/>
<evidence type="ECO:0000256" key="4">
    <source>
        <dbReference type="ARBA" id="ARBA00022837"/>
    </source>
</evidence>
<dbReference type="SUPFAM" id="SSF49309">
    <property type="entry name" value="Transglutaminase, two C-terminal domains"/>
    <property type="match status" value="2"/>
</dbReference>
<dbReference type="OrthoDB" id="437511at2759"/>
<dbReference type="EC" id="2.3.2.13" evidence="6"/>
<dbReference type="InterPro" id="IPR001102">
    <property type="entry name" value="Transglutaminase_N"/>
</dbReference>
<dbReference type="GeneTree" id="ENSGT01050000244866"/>
<evidence type="ECO:0000313" key="10">
    <source>
        <dbReference type="Ensembl" id="ENSGEVP00005026903.1"/>
    </source>
</evidence>
<dbReference type="InterPro" id="IPR014756">
    <property type="entry name" value="Ig_E-set"/>
</dbReference>
<dbReference type="Proteomes" id="UP000694390">
    <property type="component" value="Chromosome 14"/>
</dbReference>
<protein>
    <recommendedName>
        <fullName evidence="6">protein-glutamine gamma-glutamyltransferase</fullName>
        <ecNumber evidence="6">2.3.2.13</ecNumber>
    </recommendedName>
</protein>
<reference evidence="10" key="3">
    <citation type="submission" date="2025-09" db="UniProtKB">
        <authorList>
            <consortium name="Ensembl"/>
        </authorList>
    </citation>
    <scope>IDENTIFICATION</scope>
</reference>
<dbReference type="InterPro" id="IPR038765">
    <property type="entry name" value="Papain-like_cys_pep_sf"/>
</dbReference>
<evidence type="ECO:0000256" key="5">
    <source>
        <dbReference type="ARBA" id="ARBA00023315"/>
    </source>
</evidence>
<feature type="active site" evidence="7">
    <location>
        <position position="253"/>
    </location>
</feature>
<dbReference type="InterPro" id="IPR036985">
    <property type="entry name" value="Transglutaminase-like_sf"/>
</dbReference>
<feature type="active site" evidence="7">
    <location>
        <position position="276"/>
    </location>
</feature>
<dbReference type="SMART" id="SM00460">
    <property type="entry name" value="TGc"/>
    <property type="match status" value="1"/>
</dbReference>
<dbReference type="SUPFAM" id="SSF81296">
    <property type="entry name" value="E set domains"/>
    <property type="match status" value="1"/>
</dbReference>
<dbReference type="GO" id="GO:0005737">
    <property type="term" value="C:cytoplasm"/>
    <property type="evidence" value="ECO:0007669"/>
    <property type="project" value="TreeGrafter"/>
</dbReference>
<dbReference type="Pfam" id="PF00868">
    <property type="entry name" value="Transglut_N"/>
    <property type="match status" value="1"/>
</dbReference>
<dbReference type="InterPro" id="IPR023608">
    <property type="entry name" value="Transglutaminase_animal"/>
</dbReference>
<dbReference type="InterPro" id="IPR002931">
    <property type="entry name" value="Transglutaminase-like"/>
</dbReference>
<dbReference type="InterPro" id="IPR013783">
    <property type="entry name" value="Ig-like_fold"/>
</dbReference>
<dbReference type="InterPro" id="IPR013808">
    <property type="entry name" value="Transglutaminase_AS"/>
</dbReference>
<dbReference type="PIRSF" id="PIRSF000459">
    <property type="entry name" value="TGM_EBP42"/>
    <property type="match status" value="1"/>
</dbReference>
<keyword evidence="11" id="KW-1185">Reference proteome</keyword>
<feature type="binding site" evidence="8">
    <location>
        <position position="318"/>
    </location>
    <ligand>
        <name>Ca(2+)</name>
        <dbReference type="ChEBI" id="CHEBI:29108"/>
    </ligand>
</feature>
<dbReference type="InterPro" id="IPR008958">
    <property type="entry name" value="Transglutaminase_C"/>
</dbReference>
<dbReference type="GO" id="GO:0046872">
    <property type="term" value="F:metal ion binding"/>
    <property type="evidence" value="ECO:0007669"/>
    <property type="project" value="UniProtKB-KW"/>
</dbReference>
<evidence type="ECO:0000256" key="2">
    <source>
        <dbReference type="ARBA" id="ARBA00022679"/>
    </source>
</evidence>
<evidence type="ECO:0000313" key="11">
    <source>
        <dbReference type="Proteomes" id="UP000694390"/>
    </source>
</evidence>
<keyword evidence="2" id="KW-0808">Transferase</keyword>
<comment type="cofactor">
    <cofactor evidence="8">
        <name>Ca(2+)</name>
        <dbReference type="ChEBI" id="CHEBI:29108"/>
    </cofactor>
    <text evidence="8">Binds 1 Ca(2+) ion per subunit.</text>
</comment>
<feature type="active site" evidence="7">
    <location>
        <position position="195"/>
    </location>
</feature>
<feature type="binding site" evidence="8">
    <location>
        <position position="365"/>
    </location>
    <ligand>
        <name>Ca(2+)</name>
        <dbReference type="ChEBI" id="CHEBI:29108"/>
    </ligand>
</feature>
<evidence type="ECO:0000256" key="8">
    <source>
        <dbReference type="PIRSR" id="PIRSR000459-2"/>
    </source>
</evidence>
<evidence type="ECO:0000256" key="1">
    <source>
        <dbReference type="ARBA" id="ARBA00005968"/>
    </source>
</evidence>
<dbReference type="Pfam" id="PF01841">
    <property type="entry name" value="Transglut_core"/>
    <property type="match status" value="1"/>
</dbReference>
<dbReference type="AlphaFoldDB" id="A0A8C4YL42"/>
<dbReference type="GO" id="GO:0003810">
    <property type="term" value="F:protein-glutamine gamma-glutamyltransferase activity"/>
    <property type="evidence" value="ECO:0007669"/>
    <property type="project" value="UniProtKB-EC"/>
</dbReference>
<dbReference type="FunFam" id="2.60.40.10:FF:000090">
    <property type="entry name" value="Protein-glutamine gamma-glutamyltransferase 2"/>
    <property type="match status" value="1"/>
</dbReference>
<evidence type="ECO:0000256" key="3">
    <source>
        <dbReference type="ARBA" id="ARBA00022723"/>
    </source>
</evidence>
<reference evidence="10" key="2">
    <citation type="submission" date="2025-08" db="UniProtKB">
        <authorList>
            <consortium name="Ensembl"/>
        </authorList>
    </citation>
    <scope>IDENTIFICATION</scope>
</reference>
<dbReference type="Gene3D" id="3.90.260.10">
    <property type="entry name" value="Transglutaminase-like"/>
    <property type="match status" value="1"/>
</dbReference>
<feature type="binding site" evidence="8">
    <location>
        <position position="370"/>
    </location>
    <ligand>
        <name>Ca(2+)</name>
        <dbReference type="ChEBI" id="CHEBI:29108"/>
    </ligand>
</feature>
<keyword evidence="3 8" id="KW-0479">Metal-binding</keyword>
<dbReference type="InterPro" id="IPR050779">
    <property type="entry name" value="Transglutaminase"/>
</dbReference>
<organism evidence="10 11">
    <name type="scientific">Gopherus evgoodei</name>
    <name type="common">Goodes thornscrub tortoise</name>
    <dbReference type="NCBI Taxonomy" id="1825980"/>
    <lineage>
        <taxon>Eukaryota</taxon>
        <taxon>Metazoa</taxon>
        <taxon>Chordata</taxon>
        <taxon>Craniata</taxon>
        <taxon>Vertebrata</taxon>
        <taxon>Euteleostomi</taxon>
        <taxon>Archelosauria</taxon>
        <taxon>Testudinata</taxon>
        <taxon>Testudines</taxon>
        <taxon>Cryptodira</taxon>
        <taxon>Durocryptodira</taxon>
        <taxon>Testudinoidea</taxon>
        <taxon>Testudinidae</taxon>
        <taxon>Gopherus</taxon>
    </lineage>
</organism>
<dbReference type="InterPro" id="IPR036238">
    <property type="entry name" value="Transglutaminase_C_sf"/>
</dbReference>
<dbReference type="SUPFAM" id="SSF54001">
    <property type="entry name" value="Cysteine proteinases"/>
    <property type="match status" value="1"/>
</dbReference>
<dbReference type="FunFam" id="3.90.260.10:FF:000001">
    <property type="entry name" value="Protein-glutamine gamma-glutamyltransferase 2"/>
    <property type="match status" value="1"/>
</dbReference>
<dbReference type="PANTHER" id="PTHR11590">
    <property type="entry name" value="PROTEIN-GLUTAMINE GAMMA-GLUTAMYLTRANSFERASE"/>
    <property type="match status" value="1"/>
</dbReference>
<feature type="binding site" evidence="8">
    <location>
        <position position="316"/>
    </location>
    <ligand>
        <name>Ca(2+)</name>
        <dbReference type="ChEBI" id="CHEBI:29108"/>
    </ligand>
</feature>
<comment type="similarity">
    <text evidence="1">Belongs to the transglutaminase superfamily. Transglutaminase family.</text>
</comment>
<feature type="domain" description="Transglutaminase-like" evidence="9">
    <location>
        <begin position="187"/>
        <end position="279"/>
    </location>
</feature>
<evidence type="ECO:0000259" key="9">
    <source>
        <dbReference type="SMART" id="SM00460"/>
    </source>
</evidence>